<reference evidence="6" key="1">
    <citation type="submission" date="2017-09" db="EMBL/GenBank/DDBJ databases">
        <authorList>
            <person name="Varghese N."/>
            <person name="Submissions S."/>
        </authorList>
    </citation>
    <scope>NUCLEOTIDE SEQUENCE [LARGE SCALE GENOMIC DNA]</scope>
    <source>
        <strain evidence="6">DSM 2913</strain>
    </source>
</reference>
<proteinExistence type="predicted"/>
<keyword evidence="3" id="KW-0804">Transcription</keyword>
<evidence type="ECO:0000313" key="5">
    <source>
        <dbReference type="EMBL" id="SNZ13340.1"/>
    </source>
</evidence>
<keyword evidence="6" id="KW-1185">Reference proteome</keyword>
<evidence type="ECO:0000256" key="2">
    <source>
        <dbReference type="ARBA" id="ARBA00023125"/>
    </source>
</evidence>
<dbReference type="PANTHER" id="PTHR24567">
    <property type="entry name" value="CRP FAMILY TRANSCRIPTIONAL REGULATORY PROTEIN"/>
    <property type="match status" value="1"/>
</dbReference>
<feature type="domain" description="HTH crp-type" evidence="4">
    <location>
        <begin position="152"/>
        <end position="216"/>
    </location>
</feature>
<dbReference type="GO" id="GO:0005829">
    <property type="term" value="C:cytosol"/>
    <property type="evidence" value="ECO:0007669"/>
    <property type="project" value="TreeGrafter"/>
</dbReference>
<dbReference type="RefSeq" id="WP_096601163.1">
    <property type="nucleotide sequence ID" value="NZ_OBEN01000002.1"/>
</dbReference>
<dbReference type="EMBL" id="OBEN01000002">
    <property type="protein sequence ID" value="SNZ13340.1"/>
    <property type="molecule type" value="Genomic_DNA"/>
</dbReference>
<keyword evidence="2" id="KW-0238">DNA-binding</keyword>
<dbReference type="InterPro" id="IPR036390">
    <property type="entry name" value="WH_DNA-bd_sf"/>
</dbReference>
<dbReference type="SUPFAM" id="SSF46785">
    <property type="entry name" value="Winged helix' DNA-binding domain"/>
    <property type="match status" value="1"/>
</dbReference>
<name>A0A285NV38_9AQUI</name>
<dbReference type="SMART" id="SM00419">
    <property type="entry name" value="HTH_CRP"/>
    <property type="match status" value="1"/>
</dbReference>
<dbReference type="InterPro" id="IPR036388">
    <property type="entry name" value="WH-like_DNA-bd_sf"/>
</dbReference>
<organism evidence="5 6">
    <name type="scientific">Hydrogenobacter hydrogenophilus</name>
    <dbReference type="NCBI Taxonomy" id="35835"/>
    <lineage>
        <taxon>Bacteria</taxon>
        <taxon>Pseudomonadati</taxon>
        <taxon>Aquificota</taxon>
        <taxon>Aquificia</taxon>
        <taxon>Aquificales</taxon>
        <taxon>Aquificaceae</taxon>
        <taxon>Hydrogenobacter</taxon>
    </lineage>
</organism>
<evidence type="ECO:0000259" key="4">
    <source>
        <dbReference type="PROSITE" id="PS51063"/>
    </source>
</evidence>
<dbReference type="SUPFAM" id="SSF51206">
    <property type="entry name" value="cAMP-binding domain-like"/>
    <property type="match status" value="1"/>
</dbReference>
<dbReference type="AlphaFoldDB" id="A0A285NV38"/>
<dbReference type="Gene3D" id="1.10.10.10">
    <property type="entry name" value="Winged helix-like DNA-binding domain superfamily/Winged helix DNA-binding domain"/>
    <property type="match status" value="1"/>
</dbReference>
<dbReference type="Gene3D" id="2.60.120.10">
    <property type="entry name" value="Jelly Rolls"/>
    <property type="match status" value="1"/>
</dbReference>
<dbReference type="InterPro" id="IPR012318">
    <property type="entry name" value="HTH_CRP"/>
</dbReference>
<dbReference type="Pfam" id="PF13545">
    <property type="entry name" value="HTH_Crp_2"/>
    <property type="match status" value="1"/>
</dbReference>
<dbReference type="Proteomes" id="UP000218627">
    <property type="component" value="Unassembled WGS sequence"/>
</dbReference>
<evidence type="ECO:0000313" key="6">
    <source>
        <dbReference type="Proteomes" id="UP000218627"/>
    </source>
</evidence>
<protein>
    <submittedName>
        <fullName evidence="5">CRP/FNR family transcriptional regulator, anaerobic regulatory protein</fullName>
    </submittedName>
</protein>
<dbReference type="PANTHER" id="PTHR24567:SF74">
    <property type="entry name" value="HTH-TYPE TRANSCRIPTIONAL REGULATOR ARCR"/>
    <property type="match status" value="1"/>
</dbReference>
<evidence type="ECO:0000256" key="1">
    <source>
        <dbReference type="ARBA" id="ARBA00023015"/>
    </source>
</evidence>
<gene>
    <name evidence="5" type="ORF">SAMN06265353_0708</name>
</gene>
<accession>A0A285NV38</accession>
<dbReference type="GO" id="GO:0003677">
    <property type="term" value="F:DNA binding"/>
    <property type="evidence" value="ECO:0007669"/>
    <property type="project" value="UniProtKB-KW"/>
</dbReference>
<sequence length="224" mass="26066">MVEEREKEIYYYAHKLFPFAPEDFKKELSTRSQKVHVPANTIVGSPGSLCQASPIVLEGSLKVYLLLESGREIFLYRITAGETCMFTNISILKNIPYPAYAVAEVDTTGLLLDVRAVRDLFEKYSYWRNFVLEMIAKNFYELFVMLNELLSKRVDKRLIKYLYEKSLKSKILRLTHEDIAKDIGTVREVVSRLLKDLEKDEIIQLGRGEIIIKDVERLKKELSF</sequence>
<dbReference type="InterPro" id="IPR014710">
    <property type="entry name" value="RmlC-like_jellyroll"/>
</dbReference>
<dbReference type="Pfam" id="PF00027">
    <property type="entry name" value="cNMP_binding"/>
    <property type="match status" value="1"/>
</dbReference>
<dbReference type="GO" id="GO:0003700">
    <property type="term" value="F:DNA-binding transcription factor activity"/>
    <property type="evidence" value="ECO:0007669"/>
    <property type="project" value="TreeGrafter"/>
</dbReference>
<dbReference type="CDD" id="cd00038">
    <property type="entry name" value="CAP_ED"/>
    <property type="match status" value="1"/>
</dbReference>
<dbReference type="PRINTS" id="PR00034">
    <property type="entry name" value="HTHCRP"/>
</dbReference>
<evidence type="ECO:0000256" key="3">
    <source>
        <dbReference type="ARBA" id="ARBA00023163"/>
    </source>
</evidence>
<dbReference type="InterPro" id="IPR050397">
    <property type="entry name" value="Env_Response_Regulators"/>
</dbReference>
<dbReference type="InterPro" id="IPR000595">
    <property type="entry name" value="cNMP-bd_dom"/>
</dbReference>
<dbReference type="PROSITE" id="PS51063">
    <property type="entry name" value="HTH_CRP_2"/>
    <property type="match status" value="1"/>
</dbReference>
<dbReference type="OrthoDB" id="9776746at2"/>
<keyword evidence="1" id="KW-0805">Transcription regulation</keyword>
<dbReference type="InterPro" id="IPR018490">
    <property type="entry name" value="cNMP-bd_dom_sf"/>
</dbReference>